<dbReference type="RefSeq" id="XP_006667664.1">
    <property type="nucleotide sequence ID" value="XM_006667601.1"/>
</dbReference>
<name>G3J9V5_CORMM</name>
<keyword evidence="3" id="KW-1185">Reference proteome</keyword>
<dbReference type="AlphaFoldDB" id="G3J9V5"/>
<sequence>MTIATSAPPESVGVDPFSFSGFLYVEFDKYAFPLRRLARPDGEPLRFDFTVAFEESTFSVTPHAGTIPADVPEARFMEQRNQISAMDKCTVFLSMTLPGRRWPRVPCSREAMQSLATNHRNRRAGAGGQHERRPGNWKSRGGIEIRNLCASGRSPTPASVASSNRASVRFWMRQWARITGRLLRQLPASIQPGERSPSAVPVSSSDYSDTTTSDGVDISLVPLDTLRARLLSVSQELLLFSVTTCFNLRPGGRWEDPCTGRGDDRGGCSDRALDDALDDGHGGPTRCWPWHIG</sequence>
<gene>
    <name evidence="2" type="ORF">CCM_02449</name>
</gene>
<dbReference type="KEGG" id="cmt:CCM_02449"/>
<dbReference type="EMBL" id="JH126400">
    <property type="protein sequence ID" value="EGX94178.1"/>
    <property type="molecule type" value="Genomic_DNA"/>
</dbReference>
<organism evidence="2 3">
    <name type="scientific">Cordyceps militaris (strain CM01)</name>
    <name type="common">Caterpillar fungus</name>
    <dbReference type="NCBI Taxonomy" id="983644"/>
    <lineage>
        <taxon>Eukaryota</taxon>
        <taxon>Fungi</taxon>
        <taxon>Dikarya</taxon>
        <taxon>Ascomycota</taxon>
        <taxon>Pezizomycotina</taxon>
        <taxon>Sordariomycetes</taxon>
        <taxon>Hypocreomycetidae</taxon>
        <taxon>Hypocreales</taxon>
        <taxon>Cordycipitaceae</taxon>
        <taxon>Cordyceps</taxon>
    </lineage>
</organism>
<dbReference type="HOGENOM" id="CLU_950000_0_0_1"/>
<dbReference type="InParanoid" id="G3J9V5"/>
<evidence type="ECO:0000313" key="3">
    <source>
        <dbReference type="Proteomes" id="UP000001610"/>
    </source>
</evidence>
<protein>
    <submittedName>
        <fullName evidence="2">Uncharacterized protein</fullName>
    </submittedName>
</protein>
<proteinExistence type="predicted"/>
<accession>G3J9V5</accession>
<dbReference type="GeneID" id="18164476"/>
<feature type="region of interest" description="Disordered" evidence="1">
    <location>
        <begin position="119"/>
        <end position="139"/>
    </location>
</feature>
<evidence type="ECO:0000256" key="1">
    <source>
        <dbReference type="SAM" id="MobiDB-lite"/>
    </source>
</evidence>
<evidence type="ECO:0000313" key="2">
    <source>
        <dbReference type="EMBL" id="EGX94178.1"/>
    </source>
</evidence>
<dbReference type="VEuPathDB" id="FungiDB:CCM_02449"/>
<dbReference type="Proteomes" id="UP000001610">
    <property type="component" value="Unassembled WGS sequence"/>
</dbReference>
<feature type="region of interest" description="Disordered" evidence="1">
    <location>
        <begin position="188"/>
        <end position="211"/>
    </location>
</feature>
<reference evidence="2 3" key="1">
    <citation type="journal article" date="2011" name="Genome Biol.">
        <title>Genome sequence of the insect pathogenic fungus Cordyceps militaris, a valued traditional Chinese medicine.</title>
        <authorList>
            <person name="Zheng P."/>
            <person name="Xia Y."/>
            <person name="Xiao G."/>
            <person name="Xiong C."/>
            <person name="Hu X."/>
            <person name="Zhang S."/>
            <person name="Zheng H."/>
            <person name="Huang Y."/>
            <person name="Zhou Y."/>
            <person name="Wang S."/>
            <person name="Zhao G.P."/>
            <person name="Liu X."/>
            <person name="St Leger R.J."/>
            <person name="Wang C."/>
        </authorList>
    </citation>
    <scope>NUCLEOTIDE SEQUENCE [LARGE SCALE GENOMIC DNA]</scope>
    <source>
        <strain evidence="2 3">CM01</strain>
    </source>
</reference>